<reference evidence="3" key="1">
    <citation type="submission" date="2021-03" db="EMBL/GenBank/DDBJ databases">
        <title>Molecular epidemiology and mechanisms of colistin and carbapenem resistance in Enterobacteriaceae from clinical isolates, the environment and porcine samples in Pretoria, South Africa.</title>
        <authorList>
            <person name="Bogoshi D."/>
            <person name="Mbelle N.M."/>
            <person name="Naidoo V."/>
            <person name="Osei Sekyere J."/>
        </authorList>
    </citation>
    <scope>NUCLEOTIDE SEQUENCE</scope>
    <source>
        <strain evidence="3">C080</strain>
    </source>
</reference>
<comment type="caution">
    <text evidence="3">The sequence shown here is derived from an EMBL/GenBank/DDBJ whole genome shotgun (WGS) entry which is preliminary data.</text>
</comment>
<dbReference type="Pfam" id="PF09008">
    <property type="entry name" value="Head_binding"/>
    <property type="match status" value="1"/>
</dbReference>
<feature type="domain" description="Bacteriophage P22 tailspike N-terminal" evidence="2">
    <location>
        <begin position="2"/>
        <end position="87"/>
    </location>
</feature>
<dbReference type="Gene3D" id="2.170.14.10">
    <property type="entry name" value="Phage P22 tailspike-like, N-terminal domain"/>
    <property type="match status" value="1"/>
</dbReference>
<keyword evidence="1" id="KW-0812">Transmembrane</keyword>
<gene>
    <name evidence="3" type="ORF">J4732_16950</name>
</gene>
<evidence type="ECO:0000256" key="1">
    <source>
        <dbReference type="SAM" id="Phobius"/>
    </source>
</evidence>
<dbReference type="EMBL" id="JAGETR010000119">
    <property type="protein sequence ID" value="MBO2007139.1"/>
    <property type="molecule type" value="Genomic_DNA"/>
</dbReference>
<evidence type="ECO:0000313" key="3">
    <source>
        <dbReference type="EMBL" id="MBO2007139.1"/>
    </source>
</evidence>
<name>A0A939NKE7_SERMA</name>
<dbReference type="SUPFAM" id="SSF51327">
    <property type="entry name" value="Head-binding domain of phage P22 tailspike protein"/>
    <property type="match status" value="1"/>
</dbReference>
<proteinExistence type="predicted"/>
<sequence>MLTLVSSFKGVRMAKCIGRADTDPLVSANQIPVYLEREDGSRMLVSQPILLDESSAPRINNEGELVTLESYALAVHDREGGSSFIFPMSVNMSLILLTYILMGSCQSYLPLLGPILLGIKMSP</sequence>
<accession>A0A939NKE7</accession>
<keyword evidence="1" id="KW-1133">Transmembrane helix</keyword>
<keyword evidence="1" id="KW-0472">Membrane</keyword>
<feature type="transmembrane region" description="Helical" evidence="1">
    <location>
        <begin position="94"/>
        <end position="119"/>
    </location>
</feature>
<dbReference type="InterPro" id="IPR036730">
    <property type="entry name" value="P22_tailspike_N_sf"/>
</dbReference>
<evidence type="ECO:0000259" key="2">
    <source>
        <dbReference type="Pfam" id="PF09008"/>
    </source>
</evidence>
<protein>
    <recommendedName>
        <fullName evidence="2">Bacteriophage P22 tailspike N-terminal domain-containing protein</fullName>
    </recommendedName>
</protein>
<organism evidence="3">
    <name type="scientific">Serratia marcescens</name>
    <dbReference type="NCBI Taxonomy" id="615"/>
    <lineage>
        <taxon>Bacteria</taxon>
        <taxon>Pseudomonadati</taxon>
        <taxon>Pseudomonadota</taxon>
        <taxon>Gammaproteobacteria</taxon>
        <taxon>Enterobacterales</taxon>
        <taxon>Yersiniaceae</taxon>
        <taxon>Serratia</taxon>
    </lineage>
</organism>
<dbReference type="InterPro" id="IPR009093">
    <property type="entry name" value="P22_tailspike_N"/>
</dbReference>
<dbReference type="AlphaFoldDB" id="A0A939NKE7"/>